<evidence type="ECO:0000313" key="1">
    <source>
        <dbReference type="EMBL" id="KAA6336693.1"/>
    </source>
</evidence>
<name>A0A5J4RUQ9_9EUKA</name>
<accession>A0A5J4RUQ9</accession>
<organism evidence="1 2">
    <name type="scientific">Streblomastix strix</name>
    <dbReference type="NCBI Taxonomy" id="222440"/>
    <lineage>
        <taxon>Eukaryota</taxon>
        <taxon>Metamonada</taxon>
        <taxon>Preaxostyla</taxon>
        <taxon>Oxymonadida</taxon>
        <taxon>Streblomastigidae</taxon>
        <taxon>Streblomastix</taxon>
    </lineage>
</organism>
<sequence length="86" mass="10014">MRIQQDQQHEQTYRAVADYICNCSSVLVEIVELDLYKTESYERLASLIQAEFLDAHIASNVDTLQRKIGLDYQVSFLPRAVQKHKK</sequence>
<dbReference type="EMBL" id="SNRW01041557">
    <property type="protein sequence ID" value="KAA6336693.1"/>
    <property type="molecule type" value="Genomic_DNA"/>
</dbReference>
<dbReference type="AlphaFoldDB" id="A0A5J4RUQ9"/>
<comment type="caution">
    <text evidence="1">The sequence shown here is derived from an EMBL/GenBank/DDBJ whole genome shotgun (WGS) entry which is preliminary data.</text>
</comment>
<proteinExistence type="predicted"/>
<reference evidence="1 2" key="1">
    <citation type="submission" date="2019-03" db="EMBL/GenBank/DDBJ databases">
        <title>Single cell metagenomics reveals metabolic interactions within the superorganism composed of flagellate Streblomastix strix and complex community of Bacteroidetes bacteria on its surface.</title>
        <authorList>
            <person name="Treitli S.C."/>
            <person name="Kolisko M."/>
            <person name="Husnik F."/>
            <person name="Keeling P."/>
            <person name="Hampl V."/>
        </authorList>
    </citation>
    <scope>NUCLEOTIDE SEQUENCE [LARGE SCALE GENOMIC DNA]</scope>
    <source>
        <strain evidence="1">ST1C</strain>
    </source>
</reference>
<evidence type="ECO:0000313" key="2">
    <source>
        <dbReference type="Proteomes" id="UP000324800"/>
    </source>
</evidence>
<dbReference type="Proteomes" id="UP000324800">
    <property type="component" value="Unassembled WGS sequence"/>
</dbReference>
<gene>
    <name evidence="1" type="ORF">EZS28_052851</name>
</gene>
<protein>
    <submittedName>
        <fullName evidence="1">Uncharacterized protein</fullName>
    </submittedName>
</protein>